<feature type="domain" description="CheW-like" evidence="1">
    <location>
        <begin position="3"/>
        <end position="145"/>
    </location>
</feature>
<dbReference type="Proteomes" id="UP001164803">
    <property type="component" value="Chromosome"/>
</dbReference>
<proteinExistence type="predicted"/>
<dbReference type="PROSITE" id="PS50851">
    <property type="entry name" value="CHEW"/>
    <property type="match status" value="1"/>
</dbReference>
<dbReference type="PANTHER" id="PTHR22617">
    <property type="entry name" value="CHEMOTAXIS SENSOR HISTIDINE KINASE-RELATED"/>
    <property type="match status" value="1"/>
</dbReference>
<protein>
    <submittedName>
        <fullName evidence="2">Chemotaxis protein CheW</fullName>
    </submittedName>
</protein>
<dbReference type="Gene3D" id="2.30.30.40">
    <property type="entry name" value="SH3 Domains"/>
    <property type="match status" value="1"/>
</dbReference>
<accession>A0ABY6YZ73</accession>
<dbReference type="EMBL" id="CP104064">
    <property type="protein sequence ID" value="WAH35384.1"/>
    <property type="molecule type" value="Genomic_DNA"/>
</dbReference>
<dbReference type="InterPro" id="IPR036061">
    <property type="entry name" value="CheW-like_dom_sf"/>
</dbReference>
<dbReference type="RefSeq" id="WP_268042570.1">
    <property type="nucleotide sequence ID" value="NZ_CP104064.1"/>
</dbReference>
<name>A0ABY6YZ73_9BACL</name>
<organism evidence="2 3">
    <name type="scientific">Alicyclobacillus dauci</name>
    <dbReference type="NCBI Taxonomy" id="1475485"/>
    <lineage>
        <taxon>Bacteria</taxon>
        <taxon>Bacillati</taxon>
        <taxon>Bacillota</taxon>
        <taxon>Bacilli</taxon>
        <taxon>Bacillales</taxon>
        <taxon>Alicyclobacillaceae</taxon>
        <taxon>Alicyclobacillus</taxon>
    </lineage>
</organism>
<evidence type="ECO:0000313" key="2">
    <source>
        <dbReference type="EMBL" id="WAH35384.1"/>
    </source>
</evidence>
<keyword evidence="3" id="KW-1185">Reference proteome</keyword>
<sequence length="157" mass="17027">MAESQFVMMKIGTEHYGANILQVMSVERMLDISPVPGTISYIKGVVNLRGTITPVIDLRERVGLSSQRQTSDDSQRIVVVDVAGTTVGMIVDAVEDVCTVDESAIEPTPSVVGGLQAVYLQGIAHVGERLLVLLNLEKILSDVELEQLQEVEKHVKG</sequence>
<dbReference type="SUPFAM" id="SSF50341">
    <property type="entry name" value="CheW-like"/>
    <property type="match status" value="1"/>
</dbReference>
<dbReference type="Gene3D" id="2.40.50.180">
    <property type="entry name" value="CheA-289, Domain 4"/>
    <property type="match status" value="1"/>
</dbReference>
<evidence type="ECO:0000259" key="1">
    <source>
        <dbReference type="PROSITE" id="PS50851"/>
    </source>
</evidence>
<evidence type="ECO:0000313" key="3">
    <source>
        <dbReference type="Proteomes" id="UP001164803"/>
    </source>
</evidence>
<dbReference type="Pfam" id="PF01584">
    <property type="entry name" value="CheW"/>
    <property type="match status" value="1"/>
</dbReference>
<dbReference type="PANTHER" id="PTHR22617:SF23">
    <property type="entry name" value="CHEMOTAXIS PROTEIN CHEW"/>
    <property type="match status" value="1"/>
</dbReference>
<gene>
    <name evidence="2" type="ORF">NZD86_13865</name>
</gene>
<dbReference type="SMART" id="SM00260">
    <property type="entry name" value="CheW"/>
    <property type="match status" value="1"/>
</dbReference>
<dbReference type="InterPro" id="IPR039315">
    <property type="entry name" value="CheW"/>
</dbReference>
<reference evidence="2" key="1">
    <citation type="submission" date="2022-08" db="EMBL/GenBank/DDBJ databases">
        <title>Alicyclobacillus dauci DSM2870, complete genome.</title>
        <authorList>
            <person name="Wang Q."/>
            <person name="Cai R."/>
            <person name="Wang Z."/>
        </authorList>
    </citation>
    <scope>NUCLEOTIDE SEQUENCE</scope>
    <source>
        <strain evidence="2">DSM 28700</strain>
    </source>
</reference>
<dbReference type="InterPro" id="IPR002545">
    <property type="entry name" value="CheW-lke_dom"/>
</dbReference>